<protein>
    <submittedName>
        <fullName evidence="3">Uncharacterized protein</fullName>
    </submittedName>
</protein>
<keyword evidence="4" id="KW-1185">Reference proteome</keyword>
<dbReference type="Proteomes" id="UP000070501">
    <property type="component" value="Unassembled WGS sequence"/>
</dbReference>
<sequence>MSRAQLCAARSVICVAVPLLLPATAGAGAVVTGVAAAARVDGRRTADLALRGREDAAAEALSQVLDVGAVAAEDSGGGSVLGRDGHYGGGGEEEEGEELGHLENVGWFVILVGCDCEIVRV</sequence>
<evidence type="ECO:0000256" key="2">
    <source>
        <dbReference type="SAM" id="SignalP"/>
    </source>
</evidence>
<organism evidence="3 4">
    <name type="scientific">Microdochium bolleyi</name>
    <dbReference type="NCBI Taxonomy" id="196109"/>
    <lineage>
        <taxon>Eukaryota</taxon>
        <taxon>Fungi</taxon>
        <taxon>Dikarya</taxon>
        <taxon>Ascomycota</taxon>
        <taxon>Pezizomycotina</taxon>
        <taxon>Sordariomycetes</taxon>
        <taxon>Xylariomycetidae</taxon>
        <taxon>Xylariales</taxon>
        <taxon>Microdochiaceae</taxon>
        <taxon>Microdochium</taxon>
    </lineage>
</organism>
<gene>
    <name evidence="3" type="ORF">Micbo1qcDRAFT_167065</name>
</gene>
<evidence type="ECO:0000313" key="3">
    <source>
        <dbReference type="EMBL" id="KXJ87932.1"/>
    </source>
</evidence>
<evidence type="ECO:0000313" key="4">
    <source>
        <dbReference type="Proteomes" id="UP000070501"/>
    </source>
</evidence>
<evidence type="ECO:0000256" key="1">
    <source>
        <dbReference type="SAM" id="MobiDB-lite"/>
    </source>
</evidence>
<dbReference type="EMBL" id="KQ964260">
    <property type="protein sequence ID" value="KXJ87932.1"/>
    <property type="molecule type" value="Genomic_DNA"/>
</dbReference>
<dbReference type="InParanoid" id="A0A136ISK6"/>
<feature type="region of interest" description="Disordered" evidence="1">
    <location>
        <begin position="73"/>
        <end position="97"/>
    </location>
</feature>
<feature type="chain" id="PRO_5007293047" evidence="2">
    <location>
        <begin position="28"/>
        <end position="121"/>
    </location>
</feature>
<accession>A0A136ISK6</accession>
<feature type="signal peptide" evidence="2">
    <location>
        <begin position="1"/>
        <end position="27"/>
    </location>
</feature>
<keyword evidence="2" id="KW-0732">Signal</keyword>
<reference evidence="4" key="1">
    <citation type="submission" date="2016-02" db="EMBL/GenBank/DDBJ databases">
        <title>Draft genome sequence of Microdochium bolleyi, a fungal endophyte of beachgrass.</title>
        <authorList>
            <consortium name="DOE Joint Genome Institute"/>
            <person name="David A.S."/>
            <person name="May G."/>
            <person name="Haridas S."/>
            <person name="Lim J."/>
            <person name="Wang M."/>
            <person name="Labutti K."/>
            <person name="Lipzen A."/>
            <person name="Barry K."/>
            <person name="Grigoriev I.V."/>
        </authorList>
    </citation>
    <scope>NUCLEOTIDE SEQUENCE [LARGE SCALE GENOMIC DNA]</scope>
    <source>
        <strain evidence="4">J235TASD1</strain>
    </source>
</reference>
<proteinExistence type="predicted"/>
<name>A0A136ISK6_9PEZI</name>
<dbReference type="AlphaFoldDB" id="A0A136ISK6"/>